<dbReference type="Pfam" id="PF22817">
    <property type="entry name" value="ApeP-like"/>
    <property type="match status" value="1"/>
</dbReference>
<reference evidence="2" key="1">
    <citation type="submission" date="2016-06" db="EMBL/GenBank/DDBJ databases">
        <authorList>
            <person name="Butler K."/>
        </authorList>
    </citation>
    <scope>NUCLEOTIDE SEQUENCE [LARGE SCALE GENOMIC DNA]</scope>
    <source>
        <strain evidence="2">GCSL-Mp20</strain>
    </source>
</reference>
<keyword evidence="2" id="KW-1185">Reference proteome</keyword>
<evidence type="ECO:0000313" key="1">
    <source>
        <dbReference type="EMBL" id="OBU11104.1"/>
    </source>
</evidence>
<gene>
    <name evidence="1" type="ORF">AYY18_04020</name>
</gene>
<name>A0A1B8HPD3_9GAMM</name>
<dbReference type="Proteomes" id="UP000092377">
    <property type="component" value="Unassembled WGS sequence"/>
</dbReference>
<dbReference type="OrthoDB" id="9800188at2"/>
<proteinExistence type="predicted"/>
<dbReference type="PIRSF" id="PIRSF020565">
    <property type="entry name" value="3Ho_Ac_ACP_DH_prd"/>
    <property type="match status" value="1"/>
</dbReference>
<comment type="caution">
    <text evidence="1">The sequence shown here is derived from an EMBL/GenBank/DDBJ whole genome shotgun (WGS) entry which is preliminary data.</text>
</comment>
<dbReference type="SUPFAM" id="SSF54637">
    <property type="entry name" value="Thioesterase/thiol ester dehydrase-isomerase"/>
    <property type="match status" value="1"/>
</dbReference>
<dbReference type="RefSeq" id="WP_067401452.1">
    <property type="nucleotide sequence ID" value="NZ_LZEY01000012.1"/>
</dbReference>
<accession>A0A1B8HPD3</accession>
<dbReference type="InterPro" id="IPR029069">
    <property type="entry name" value="HotDog_dom_sf"/>
</dbReference>
<evidence type="ECO:0000313" key="2">
    <source>
        <dbReference type="Proteomes" id="UP000092377"/>
    </source>
</evidence>
<protein>
    <submittedName>
        <fullName evidence="1">3-hydroxy-fatty acyl-ACP dehydratase</fullName>
    </submittedName>
</protein>
<sequence length="158" mass="17098">MIYDKPAAYLPHSAPMVLLESIISVEQESARCDVVVTAQGVLGRFLDKNGCLPGWYAIELLAQTVGVWSGWHQQQNQVSQPAVGLLLGGRGIKCSCPAFPAGAHLSVTVRLQLKDDNIGSFEGEISAGDTRLATGRITTYQPAFDELTALFQRDSYCN</sequence>
<dbReference type="AlphaFoldDB" id="A0A1B8HPD3"/>
<dbReference type="InterPro" id="IPR016776">
    <property type="entry name" value="ApeP-like_dehydratase"/>
</dbReference>
<dbReference type="Gene3D" id="3.10.129.10">
    <property type="entry name" value="Hotdog Thioesterase"/>
    <property type="match status" value="1"/>
</dbReference>
<dbReference type="EMBL" id="LZEY01000012">
    <property type="protein sequence ID" value="OBU11104.1"/>
    <property type="molecule type" value="Genomic_DNA"/>
</dbReference>
<organism evidence="1 2">
    <name type="scientific">Morganella psychrotolerans</name>
    <dbReference type="NCBI Taxonomy" id="368603"/>
    <lineage>
        <taxon>Bacteria</taxon>
        <taxon>Pseudomonadati</taxon>
        <taxon>Pseudomonadota</taxon>
        <taxon>Gammaproteobacteria</taxon>
        <taxon>Enterobacterales</taxon>
        <taxon>Morganellaceae</taxon>
        <taxon>Morganella</taxon>
    </lineage>
</organism>